<accession>A0ABR8HMF8</accession>
<dbReference type="RefSeq" id="WP_190718710.1">
    <property type="nucleotide sequence ID" value="NZ_JACJSW010000036.1"/>
</dbReference>
<dbReference type="Proteomes" id="UP000636187">
    <property type="component" value="Unassembled WGS sequence"/>
</dbReference>
<organism evidence="1 2">
    <name type="scientific">Microcystis flos-aquae FACHB-1344</name>
    <dbReference type="NCBI Taxonomy" id="2692899"/>
    <lineage>
        <taxon>Bacteria</taxon>
        <taxon>Bacillati</taxon>
        <taxon>Cyanobacteriota</taxon>
        <taxon>Cyanophyceae</taxon>
        <taxon>Oscillatoriophycideae</taxon>
        <taxon>Chroococcales</taxon>
        <taxon>Microcystaceae</taxon>
        <taxon>Microcystis</taxon>
    </lineage>
</organism>
<proteinExistence type="predicted"/>
<protein>
    <submittedName>
        <fullName evidence="1">Uncharacterized protein</fullName>
    </submittedName>
</protein>
<evidence type="ECO:0000313" key="1">
    <source>
        <dbReference type="EMBL" id="MBD2620603.1"/>
    </source>
</evidence>
<comment type="caution">
    <text evidence="1">The sequence shown here is derived from an EMBL/GenBank/DDBJ whole genome shotgun (WGS) entry which is preliminary data.</text>
</comment>
<reference evidence="1 2" key="1">
    <citation type="journal article" date="2020" name="ISME J.">
        <title>Comparative genomics reveals insights into cyanobacterial evolution and habitat adaptation.</title>
        <authorList>
            <person name="Chen M.Y."/>
            <person name="Teng W.K."/>
            <person name="Zhao L."/>
            <person name="Hu C.X."/>
            <person name="Zhou Y.K."/>
            <person name="Han B.P."/>
            <person name="Song L.R."/>
            <person name="Shu W.S."/>
        </authorList>
    </citation>
    <scope>NUCLEOTIDE SEQUENCE [LARGE SCALE GENOMIC DNA]</scope>
    <source>
        <strain evidence="1 2">FACHB-1344</strain>
    </source>
</reference>
<evidence type="ECO:0000313" key="2">
    <source>
        <dbReference type="Proteomes" id="UP000636187"/>
    </source>
</evidence>
<dbReference type="EMBL" id="JACJSW010000036">
    <property type="protein sequence ID" value="MBD2620603.1"/>
    <property type="molecule type" value="Genomic_DNA"/>
</dbReference>
<keyword evidence="2" id="KW-1185">Reference proteome</keyword>
<gene>
    <name evidence="1" type="ORF">H6G48_02395</name>
</gene>
<sequence>MTNSSPHHNPFPDWLRMEMKVEQKENPILKLFKPKQIDLVATIRFGTHTIKTTYYGEIKIGLNKGKLQAVIENGKVSLDNMQLFNPLPLERDVQVKDEVTNEMQFGVKGEVNVSVKPKIGGSLGAEKKIGRKRSEEYQDKKYVVETAGGESDPIWIFTLTGEVLKGLLKKETLATIDVTKNPCTVVCTFQKPELEDIKILKGTGLLKVLENLDLTEKEAATMIERSVAKFILQNNFRDCDYLSYSIVSTVSK</sequence>
<name>A0ABR8HMF8_9CHRO</name>